<organism evidence="2 3">
    <name type="scientific">Shimia gijangensis</name>
    <dbReference type="NCBI Taxonomy" id="1470563"/>
    <lineage>
        <taxon>Bacteria</taxon>
        <taxon>Pseudomonadati</taxon>
        <taxon>Pseudomonadota</taxon>
        <taxon>Alphaproteobacteria</taxon>
        <taxon>Rhodobacterales</taxon>
        <taxon>Roseobacteraceae</taxon>
    </lineage>
</organism>
<evidence type="ECO:0000256" key="1">
    <source>
        <dbReference type="SAM" id="MobiDB-lite"/>
    </source>
</evidence>
<dbReference type="Proteomes" id="UP000183982">
    <property type="component" value="Unassembled WGS sequence"/>
</dbReference>
<sequence length="753" mass="81233">MVTNNEVLTVSYGTFSCTLEGFDDSFDTMKAIAEYFRDLAADDRYFGAEPPTPDAEMLARIAEREIERRVQARTEHGAIVLSTGAMATQPTISQDAAEAPGDVDESAADPLPQDTASLTDEAVVESAADMNADIEESQAGDEMVLEAEPVVDAADILDEVEPEFVDVTDAVLDAVTAPDFDDSVPAASDIEDSVVAEAVIEEMATTVEDDVTEVEAETPEVDDVEETIAEPSEDSDVLAAMMSRVENDQDVAEDITEIDLAELEADREDTLISEIVEAETIGETTIINLADAEELSTDEDQDSVETAEEIFEDEAPEAPAVDENSIAAKLQRIRAVVSKSADQPEEEDFIEDEHADNMIDEPAAEAPSVLTLDGQMAAAAMAEDARAAQDDEEDDAGDIDTVGDHSQPVRARVIRMKKSDFEAAVDTGLLEAVAVDDDEDDDEFDADPESSLSAEEEAELLAELAQVEAELNDADEAADDEPVEAIGADFSDEFEAERPTRGQHLTEVSTKTDADMSRLMNEAQNQLNEPGGSRRRQAIAHLRAAVAATKAEKSAGVPDKVDDAAEAYRDDLASVVRPVPSTAGAAPEHQSKQERPRDPSPLKLVAEQRVDAPVETPKEASAPAEEAPRVPVRPRRVSAVDTVDRNKFVDQTALGSIEAGDFNEFAESVGAHQLHEILEAAAAYLTFVEGHDVFSRPMVMRMVLGLEEAEFTREDSLRGFGQLLRENKIEKVSGGRFTASEEIGFRPEDRAAG</sequence>
<proteinExistence type="predicted"/>
<dbReference type="OrthoDB" id="7798282at2"/>
<evidence type="ECO:0000313" key="2">
    <source>
        <dbReference type="EMBL" id="SHI78978.1"/>
    </source>
</evidence>
<dbReference type="EMBL" id="FQZQ01000003">
    <property type="protein sequence ID" value="SHI78978.1"/>
    <property type="molecule type" value="Genomic_DNA"/>
</dbReference>
<protein>
    <submittedName>
        <fullName evidence="2">Uncharacterized protein</fullName>
    </submittedName>
</protein>
<evidence type="ECO:0000313" key="3">
    <source>
        <dbReference type="Proteomes" id="UP000183982"/>
    </source>
</evidence>
<name>A0A1M6E130_9RHOB</name>
<dbReference type="RefSeq" id="WP_139280619.1">
    <property type="nucleotide sequence ID" value="NZ_FQZQ01000003.1"/>
</dbReference>
<reference evidence="3" key="1">
    <citation type="submission" date="2016-11" db="EMBL/GenBank/DDBJ databases">
        <authorList>
            <person name="Varghese N."/>
            <person name="Submissions S."/>
        </authorList>
    </citation>
    <scope>NUCLEOTIDE SEQUENCE [LARGE SCALE GENOMIC DNA]</scope>
    <source>
        <strain evidence="3">DSM 100564</strain>
    </source>
</reference>
<dbReference type="AlphaFoldDB" id="A0A1M6E130"/>
<feature type="region of interest" description="Disordered" evidence="1">
    <location>
        <begin position="491"/>
        <end position="510"/>
    </location>
</feature>
<feature type="compositionally biased region" description="Basic and acidic residues" evidence="1">
    <location>
        <begin position="589"/>
        <end position="618"/>
    </location>
</feature>
<feature type="region of interest" description="Disordered" evidence="1">
    <location>
        <begin position="434"/>
        <end position="458"/>
    </location>
</feature>
<accession>A0A1M6E130</accession>
<dbReference type="STRING" id="1470563.SAMN05444000_10368"/>
<feature type="region of interest" description="Disordered" evidence="1">
    <location>
        <begin position="581"/>
        <end position="637"/>
    </location>
</feature>
<keyword evidence="3" id="KW-1185">Reference proteome</keyword>
<gene>
    <name evidence="2" type="ORF">SAMN05444000_10368</name>
</gene>
<feature type="region of interest" description="Disordered" evidence="1">
    <location>
        <begin position="381"/>
        <end position="405"/>
    </location>
</feature>